<protein>
    <submittedName>
        <fullName evidence="1">Uncharacterized protein</fullName>
    </submittedName>
</protein>
<evidence type="ECO:0000313" key="2">
    <source>
        <dbReference type="Proteomes" id="UP000606974"/>
    </source>
</evidence>
<name>A0A8H7AQN3_9EURO</name>
<proteinExistence type="predicted"/>
<sequence>MQWLLHTGICCGQETQCSRQGGSREAQCSRQGGRDAMLRTMGVERRNAQDSVKRRNAQGQVYWVYL</sequence>
<organism evidence="1 2">
    <name type="scientific">Endocarpon pusillum</name>
    <dbReference type="NCBI Taxonomy" id="364733"/>
    <lineage>
        <taxon>Eukaryota</taxon>
        <taxon>Fungi</taxon>
        <taxon>Dikarya</taxon>
        <taxon>Ascomycota</taxon>
        <taxon>Pezizomycotina</taxon>
        <taxon>Eurotiomycetes</taxon>
        <taxon>Chaetothyriomycetidae</taxon>
        <taxon>Verrucariales</taxon>
        <taxon>Verrucariaceae</taxon>
        <taxon>Endocarpon</taxon>
    </lineage>
</organism>
<accession>A0A8H7AQN3</accession>
<gene>
    <name evidence="1" type="ORF">GJ744_001397</name>
</gene>
<comment type="caution">
    <text evidence="1">The sequence shown here is derived from an EMBL/GenBank/DDBJ whole genome shotgun (WGS) entry which is preliminary data.</text>
</comment>
<dbReference type="EMBL" id="JAACFV010000012">
    <property type="protein sequence ID" value="KAF7512462.1"/>
    <property type="molecule type" value="Genomic_DNA"/>
</dbReference>
<reference evidence="1" key="1">
    <citation type="submission" date="2020-02" db="EMBL/GenBank/DDBJ databases">
        <authorList>
            <person name="Palmer J.M."/>
        </authorList>
    </citation>
    <scope>NUCLEOTIDE SEQUENCE</scope>
    <source>
        <strain evidence="1">EPUS1.4</strain>
        <tissue evidence="1">Thallus</tissue>
    </source>
</reference>
<evidence type="ECO:0000313" key="1">
    <source>
        <dbReference type="EMBL" id="KAF7512462.1"/>
    </source>
</evidence>
<keyword evidence="2" id="KW-1185">Reference proteome</keyword>
<dbReference type="Proteomes" id="UP000606974">
    <property type="component" value="Unassembled WGS sequence"/>
</dbReference>
<dbReference type="AlphaFoldDB" id="A0A8H7AQN3"/>